<dbReference type="EMBL" id="MU853416">
    <property type="protein sequence ID" value="KAK4132749.1"/>
    <property type="molecule type" value="Genomic_DNA"/>
</dbReference>
<dbReference type="Proteomes" id="UP001304895">
    <property type="component" value="Unassembled WGS sequence"/>
</dbReference>
<reference evidence="3" key="1">
    <citation type="journal article" date="2023" name="Mol. Phylogenet. Evol.">
        <title>Genome-scale phylogeny and comparative genomics of the fungal order Sordariales.</title>
        <authorList>
            <person name="Hensen N."/>
            <person name="Bonometti L."/>
            <person name="Westerberg I."/>
            <person name="Brannstrom I.O."/>
            <person name="Guillou S."/>
            <person name="Cros-Aarteil S."/>
            <person name="Calhoun S."/>
            <person name="Haridas S."/>
            <person name="Kuo A."/>
            <person name="Mondo S."/>
            <person name="Pangilinan J."/>
            <person name="Riley R."/>
            <person name="LaButti K."/>
            <person name="Andreopoulos B."/>
            <person name="Lipzen A."/>
            <person name="Chen C."/>
            <person name="Yan M."/>
            <person name="Daum C."/>
            <person name="Ng V."/>
            <person name="Clum A."/>
            <person name="Steindorff A."/>
            <person name="Ohm R.A."/>
            <person name="Martin F."/>
            <person name="Silar P."/>
            <person name="Natvig D.O."/>
            <person name="Lalanne C."/>
            <person name="Gautier V."/>
            <person name="Ament-Velasquez S.L."/>
            <person name="Kruys A."/>
            <person name="Hutchinson M.I."/>
            <person name="Powell A.J."/>
            <person name="Barry K."/>
            <person name="Miller A.N."/>
            <person name="Grigoriev I.V."/>
            <person name="Debuchy R."/>
            <person name="Gladieux P."/>
            <person name="Hiltunen Thoren M."/>
            <person name="Johannesson H."/>
        </authorList>
    </citation>
    <scope>NUCLEOTIDE SEQUENCE</scope>
    <source>
        <strain evidence="3">CBS 123565</strain>
    </source>
</reference>
<feature type="domain" description="AB hydrolase-1" evidence="2">
    <location>
        <begin position="58"/>
        <end position="328"/>
    </location>
</feature>
<organism evidence="3 4">
    <name type="scientific">Trichocladium antarcticum</name>
    <dbReference type="NCBI Taxonomy" id="1450529"/>
    <lineage>
        <taxon>Eukaryota</taxon>
        <taxon>Fungi</taxon>
        <taxon>Dikarya</taxon>
        <taxon>Ascomycota</taxon>
        <taxon>Pezizomycotina</taxon>
        <taxon>Sordariomycetes</taxon>
        <taxon>Sordariomycetidae</taxon>
        <taxon>Sordariales</taxon>
        <taxon>Chaetomiaceae</taxon>
        <taxon>Trichocladium</taxon>
    </lineage>
</organism>
<reference evidence="3" key="2">
    <citation type="submission" date="2023-05" db="EMBL/GenBank/DDBJ databases">
        <authorList>
            <consortium name="Lawrence Berkeley National Laboratory"/>
            <person name="Steindorff A."/>
            <person name="Hensen N."/>
            <person name="Bonometti L."/>
            <person name="Westerberg I."/>
            <person name="Brannstrom I.O."/>
            <person name="Guillou S."/>
            <person name="Cros-Aarteil S."/>
            <person name="Calhoun S."/>
            <person name="Haridas S."/>
            <person name="Kuo A."/>
            <person name="Mondo S."/>
            <person name="Pangilinan J."/>
            <person name="Riley R."/>
            <person name="Labutti K."/>
            <person name="Andreopoulos B."/>
            <person name="Lipzen A."/>
            <person name="Chen C."/>
            <person name="Yanf M."/>
            <person name="Daum C."/>
            <person name="Ng V."/>
            <person name="Clum A."/>
            <person name="Ohm R."/>
            <person name="Martin F."/>
            <person name="Silar P."/>
            <person name="Natvig D."/>
            <person name="Lalanne C."/>
            <person name="Gautier V."/>
            <person name="Ament-Velasquez S.L."/>
            <person name="Kruys A."/>
            <person name="Hutchinson M.I."/>
            <person name="Powell A.J."/>
            <person name="Barry K."/>
            <person name="Miller A.N."/>
            <person name="Grigoriev I.V."/>
            <person name="Debuchy R."/>
            <person name="Gladieux P."/>
            <person name="Thoren M.H."/>
            <person name="Johannesson H."/>
        </authorList>
    </citation>
    <scope>NUCLEOTIDE SEQUENCE</scope>
    <source>
        <strain evidence="3">CBS 123565</strain>
    </source>
</reference>
<dbReference type="Pfam" id="PF00561">
    <property type="entry name" value="Abhydrolase_1"/>
    <property type="match status" value="1"/>
</dbReference>
<protein>
    <submittedName>
        <fullName evidence="3">Alpha/beta-hydrolase</fullName>
    </submittedName>
</protein>
<evidence type="ECO:0000313" key="4">
    <source>
        <dbReference type="Proteomes" id="UP001304895"/>
    </source>
</evidence>
<dbReference type="AlphaFoldDB" id="A0AAN6UHD2"/>
<sequence>MTHPQCVPSVAETLKHPAFPSVIWDLVPDQHGLAPVAEGRGGPLKISWEIHGKGPIKLVFIMGLAGQKTAWQRQTLHFGHERRDEYSVLILDNRGIGDSDKPLMRYSTSDMALDLAEVLVHIGWLPTLPLPAHHTARTLHVVGISLGGMIAQELAVLVPAAVASLSLICTAAAIENTTTVRANLTKRASLLIPKSVDRSVRDTAGQLFAPDWLAAADDAHLPDPATTPFCNPPPPPPPSTTAAGSGSGSGARYQKFDSNAQRFVAQEMHKRLDAGRFTLKGFLLQLIAAGWHHKSAAQLRALADRVGRERILVMHGTRDEMISVPHGRKLIEYLEPGAGLIVEEMGHAPIAERWAWFNEIIAERCKVGEQLSGNE</sequence>
<dbReference type="Gene3D" id="3.40.50.1820">
    <property type="entry name" value="alpha/beta hydrolase"/>
    <property type="match status" value="1"/>
</dbReference>
<accession>A0AAN6UHD2</accession>
<dbReference type="InterPro" id="IPR050471">
    <property type="entry name" value="AB_hydrolase"/>
</dbReference>
<dbReference type="PANTHER" id="PTHR43433:SF5">
    <property type="entry name" value="AB HYDROLASE-1 DOMAIN-CONTAINING PROTEIN"/>
    <property type="match status" value="1"/>
</dbReference>
<dbReference type="PANTHER" id="PTHR43433">
    <property type="entry name" value="HYDROLASE, ALPHA/BETA FOLD FAMILY PROTEIN"/>
    <property type="match status" value="1"/>
</dbReference>
<dbReference type="InterPro" id="IPR029058">
    <property type="entry name" value="AB_hydrolase_fold"/>
</dbReference>
<feature type="compositionally biased region" description="Pro residues" evidence="1">
    <location>
        <begin position="230"/>
        <end position="239"/>
    </location>
</feature>
<feature type="region of interest" description="Disordered" evidence="1">
    <location>
        <begin position="223"/>
        <end position="251"/>
    </location>
</feature>
<comment type="caution">
    <text evidence="3">The sequence shown here is derived from an EMBL/GenBank/DDBJ whole genome shotgun (WGS) entry which is preliminary data.</text>
</comment>
<gene>
    <name evidence="3" type="ORF">BT67DRAFT_463526</name>
</gene>
<evidence type="ECO:0000313" key="3">
    <source>
        <dbReference type="EMBL" id="KAK4132749.1"/>
    </source>
</evidence>
<evidence type="ECO:0000256" key="1">
    <source>
        <dbReference type="SAM" id="MobiDB-lite"/>
    </source>
</evidence>
<dbReference type="InterPro" id="IPR000073">
    <property type="entry name" value="AB_hydrolase_1"/>
</dbReference>
<name>A0AAN6UHD2_9PEZI</name>
<dbReference type="SUPFAM" id="SSF53474">
    <property type="entry name" value="alpha/beta-Hydrolases"/>
    <property type="match status" value="1"/>
</dbReference>
<evidence type="ECO:0000259" key="2">
    <source>
        <dbReference type="Pfam" id="PF00561"/>
    </source>
</evidence>
<keyword evidence="4" id="KW-1185">Reference proteome</keyword>
<proteinExistence type="predicted"/>